<dbReference type="InterPro" id="IPR037997">
    <property type="entry name" value="Dgk1-like"/>
</dbReference>
<keyword evidence="5" id="KW-1185">Reference proteome</keyword>
<dbReference type="EMBL" id="RJJG01000003">
    <property type="protein sequence ID" value="RNI09742.1"/>
    <property type="molecule type" value="Genomic_DNA"/>
</dbReference>
<evidence type="ECO:0000313" key="3">
    <source>
        <dbReference type="EMBL" id="RNI09742.1"/>
    </source>
</evidence>
<gene>
    <name evidence="2" type="ORF">BHR79_06670</name>
    <name evidence="3" type="ORF">EFE40_03575</name>
    <name evidence="4" type="ORF">SAMN04515625_1176</name>
</gene>
<feature type="transmembrane region" description="Helical" evidence="1">
    <location>
        <begin position="106"/>
        <end position="124"/>
    </location>
</feature>
<proteinExistence type="predicted"/>
<evidence type="ECO:0000256" key="1">
    <source>
        <dbReference type="SAM" id="Phobius"/>
    </source>
</evidence>
<dbReference type="Proteomes" id="UP000186879">
    <property type="component" value="Chromosome"/>
</dbReference>
<evidence type="ECO:0000313" key="5">
    <source>
        <dbReference type="Proteomes" id="UP000186879"/>
    </source>
</evidence>
<dbReference type="PANTHER" id="PTHR31303:SF1">
    <property type="entry name" value="CTP-DEPENDENT DIACYLGLYCEROL KINASE 1"/>
    <property type="match status" value="1"/>
</dbReference>
<dbReference type="GO" id="GO:0004143">
    <property type="term" value="F:ATP-dependent diacylglycerol kinase activity"/>
    <property type="evidence" value="ECO:0007669"/>
    <property type="project" value="InterPro"/>
</dbReference>
<evidence type="ECO:0000313" key="7">
    <source>
        <dbReference type="Proteomes" id="UP000267921"/>
    </source>
</evidence>
<dbReference type="AlphaFoldDB" id="A0A1L3Q2W1"/>
<dbReference type="Proteomes" id="UP000198669">
    <property type="component" value="Unassembled WGS sequence"/>
</dbReference>
<accession>A0A1L3Q2W1</accession>
<reference evidence="2 5" key="1">
    <citation type="submission" date="2016-10" db="EMBL/GenBank/DDBJ databases">
        <title>Methanohalophilus halophilus.</title>
        <authorList>
            <person name="L'haridon S."/>
        </authorList>
    </citation>
    <scope>NUCLEOTIDE SEQUENCE [LARGE SCALE GENOMIC DNA]</scope>
    <source>
        <strain evidence="2 5">Z-7982</strain>
    </source>
</reference>
<keyword evidence="1" id="KW-0812">Transmembrane</keyword>
<feature type="transmembrane region" description="Helical" evidence="1">
    <location>
        <begin position="145"/>
        <end position="166"/>
    </location>
</feature>
<keyword evidence="4" id="KW-0808">Transferase</keyword>
<sequence length="214" mass="23228">MAGIQNIDKDLKGDLVRKSIHILSGLLYIPLIYISGPFAFEVLVLLALIYACVIVSLLVLHRMHYRPVREMIKCWGRRNENYIPLKPTLLLHTGIGISLLLFPAHIVYASIAITAMGDGIATISGKKIGKHKLPYSKSKSVEGTIAGFAAAFLGAALFVPSLQAIVASAGSMLLESLIGRDIKTNSPIKKAFNLLKNDNLLLPVFSGFLMMLTG</sequence>
<dbReference type="EMBL" id="FNMU01000003">
    <property type="protein sequence ID" value="SDW55297.1"/>
    <property type="molecule type" value="Genomic_DNA"/>
</dbReference>
<keyword evidence="1" id="KW-1133">Transmembrane helix</keyword>
<protein>
    <submittedName>
        <fullName evidence="4">Dolichol kinase</fullName>
    </submittedName>
</protein>
<dbReference type="OrthoDB" id="107330at2157"/>
<dbReference type="EMBL" id="CP017921">
    <property type="protein sequence ID" value="APH39199.1"/>
    <property type="molecule type" value="Genomic_DNA"/>
</dbReference>
<keyword evidence="1" id="KW-0472">Membrane</keyword>
<dbReference type="KEGG" id="mhaz:BHR79_06670"/>
<evidence type="ECO:0000313" key="6">
    <source>
        <dbReference type="Proteomes" id="UP000198669"/>
    </source>
</evidence>
<keyword evidence="4" id="KW-0418">Kinase</keyword>
<name>A0A1L3Q2W1_9EURY</name>
<reference evidence="3 7" key="3">
    <citation type="submission" date="2018-10" db="EMBL/GenBank/DDBJ databases">
        <title>Cultivation of a novel Methanohalophilus strain from Kebrit Deep of the Red Sea and a genomic comparison of members of the genus Methanohalophilus.</title>
        <authorList>
            <person name="Guan Y."/>
            <person name="Ngugi D.K."/>
            <person name="Stingl U."/>
        </authorList>
    </citation>
    <scope>NUCLEOTIDE SEQUENCE [LARGE SCALE GENOMIC DNA]</scope>
    <source>
        <strain evidence="3 7">DSM 3094</strain>
    </source>
</reference>
<dbReference type="PANTHER" id="PTHR31303">
    <property type="entry name" value="CTP-DEPENDENT DIACYLGLYCEROL KINASE 1"/>
    <property type="match status" value="1"/>
</dbReference>
<dbReference type="GeneID" id="30583435"/>
<feature type="transmembrane region" description="Helical" evidence="1">
    <location>
        <begin position="42"/>
        <end position="60"/>
    </location>
</feature>
<dbReference type="Proteomes" id="UP000267921">
    <property type="component" value="Unassembled WGS sequence"/>
</dbReference>
<organism evidence="2 5">
    <name type="scientific">Methanohalophilus halophilus</name>
    <dbReference type="NCBI Taxonomy" id="2177"/>
    <lineage>
        <taxon>Archaea</taxon>
        <taxon>Methanobacteriati</taxon>
        <taxon>Methanobacteriota</taxon>
        <taxon>Stenosarchaea group</taxon>
        <taxon>Methanomicrobia</taxon>
        <taxon>Methanosarcinales</taxon>
        <taxon>Methanosarcinaceae</taxon>
        <taxon>Methanohalophilus</taxon>
    </lineage>
</organism>
<reference evidence="4 6" key="2">
    <citation type="submission" date="2016-10" db="EMBL/GenBank/DDBJ databases">
        <authorList>
            <person name="de Groot N.N."/>
        </authorList>
    </citation>
    <scope>NUCLEOTIDE SEQUENCE [LARGE SCALE GENOMIC DNA]</scope>
    <source>
        <strain evidence="4 6">Z-7982</strain>
    </source>
</reference>
<evidence type="ECO:0000313" key="4">
    <source>
        <dbReference type="EMBL" id="SDW55297.1"/>
    </source>
</evidence>
<feature type="transmembrane region" description="Helical" evidence="1">
    <location>
        <begin position="20"/>
        <end position="36"/>
    </location>
</feature>
<dbReference type="STRING" id="2177.BHR79_06670"/>
<evidence type="ECO:0000313" key="2">
    <source>
        <dbReference type="EMBL" id="APH39199.1"/>
    </source>
</evidence>
<dbReference type="RefSeq" id="WP_072561634.1">
    <property type="nucleotide sequence ID" value="NZ_CP017921.1"/>
</dbReference>
<feature type="transmembrane region" description="Helical" evidence="1">
    <location>
        <begin position="81"/>
        <end position="100"/>
    </location>
</feature>